<protein>
    <submittedName>
        <fullName evidence="1">Uncharacterized protein</fullName>
    </submittedName>
</protein>
<dbReference type="AlphaFoldDB" id="A0AAV4M352"/>
<name>A0AAV4M352_CAEEX</name>
<evidence type="ECO:0000313" key="1">
    <source>
        <dbReference type="EMBL" id="GIX66823.1"/>
    </source>
</evidence>
<evidence type="ECO:0000313" key="2">
    <source>
        <dbReference type="Proteomes" id="UP001054945"/>
    </source>
</evidence>
<organism evidence="1 2">
    <name type="scientific">Caerostris extrusa</name>
    <name type="common">Bark spider</name>
    <name type="synonym">Caerostris bankana</name>
    <dbReference type="NCBI Taxonomy" id="172846"/>
    <lineage>
        <taxon>Eukaryota</taxon>
        <taxon>Metazoa</taxon>
        <taxon>Ecdysozoa</taxon>
        <taxon>Arthropoda</taxon>
        <taxon>Chelicerata</taxon>
        <taxon>Arachnida</taxon>
        <taxon>Araneae</taxon>
        <taxon>Araneomorphae</taxon>
        <taxon>Entelegynae</taxon>
        <taxon>Araneoidea</taxon>
        <taxon>Araneidae</taxon>
        <taxon>Caerostris</taxon>
    </lineage>
</organism>
<proteinExistence type="predicted"/>
<comment type="caution">
    <text evidence="1">The sequence shown here is derived from an EMBL/GenBank/DDBJ whole genome shotgun (WGS) entry which is preliminary data.</text>
</comment>
<dbReference type="EMBL" id="BPLR01001824">
    <property type="protein sequence ID" value="GIX66823.1"/>
    <property type="molecule type" value="Genomic_DNA"/>
</dbReference>
<gene>
    <name evidence="1" type="ORF">CEXT_91871</name>
</gene>
<keyword evidence="2" id="KW-1185">Reference proteome</keyword>
<accession>A0AAV4M352</accession>
<sequence length="90" mass="9666">MDGRGYYSRGLSSVGVEVEGGGPLVRGHRPGAGGDGLRLRQVDAQLFSQLGVVLLVDVVEHAAARHLHLRRESLGYGSEMQQWTTPSPTL</sequence>
<reference evidence="1 2" key="1">
    <citation type="submission" date="2021-06" db="EMBL/GenBank/DDBJ databases">
        <title>Caerostris extrusa draft genome.</title>
        <authorList>
            <person name="Kono N."/>
            <person name="Arakawa K."/>
        </authorList>
    </citation>
    <scope>NUCLEOTIDE SEQUENCE [LARGE SCALE GENOMIC DNA]</scope>
</reference>
<dbReference type="Proteomes" id="UP001054945">
    <property type="component" value="Unassembled WGS sequence"/>
</dbReference>